<feature type="compositionally biased region" description="Basic and acidic residues" evidence="1">
    <location>
        <begin position="122"/>
        <end position="138"/>
    </location>
</feature>
<feature type="non-terminal residue" evidence="2">
    <location>
        <position position="1"/>
    </location>
</feature>
<evidence type="ECO:0000256" key="1">
    <source>
        <dbReference type="SAM" id="MobiDB-lite"/>
    </source>
</evidence>
<comment type="caution">
    <text evidence="2">The sequence shown here is derived from an EMBL/GenBank/DDBJ whole genome shotgun (WGS) entry which is preliminary data.</text>
</comment>
<gene>
    <name evidence="2" type="ORF">Tci_869414</name>
</gene>
<feature type="region of interest" description="Disordered" evidence="1">
    <location>
        <begin position="80"/>
        <end position="142"/>
    </location>
</feature>
<dbReference type="AlphaFoldDB" id="A0A699SIC1"/>
<organism evidence="2">
    <name type="scientific">Tanacetum cinerariifolium</name>
    <name type="common">Dalmatian daisy</name>
    <name type="synonym">Chrysanthemum cinerariifolium</name>
    <dbReference type="NCBI Taxonomy" id="118510"/>
    <lineage>
        <taxon>Eukaryota</taxon>
        <taxon>Viridiplantae</taxon>
        <taxon>Streptophyta</taxon>
        <taxon>Embryophyta</taxon>
        <taxon>Tracheophyta</taxon>
        <taxon>Spermatophyta</taxon>
        <taxon>Magnoliopsida</taxon>
        <taxon>eudicotyledons</taxon>
        <taxon>Gunneridae</taxon>
        <taxon>Pentapetalae</taxon>
        <taxon>asterids</taxon>
        <taxon>campanulids</taxon>
        <taxon>Asterales</taxon>
        <taxon>Asteraceae</taxon>
        <taxon>Asteroideae</taxon>
        <taxon>Anthemideae</taxon>
        <taxon>Anthemidinae</taxon>
        <taxon>Tanacetum</taxon>
    </lineage>
</organism>
<feature type="compositionally biased region" description="Polar residues" evidence="1">
    <location>
        <begin position="81"/>
        <end position="95"/>
    </location>
</feature>
<evidence type="ECO:0000313" key="2">
    <source>
        <dbReference type="EMBL" id="GFC97444.1"/>
    </source>
</evidence>
<feature type="compositionally biased region" description="Low complexity" evidence="1">
    <location>
        <begin position="110"/>
        <end position="121"/>
    </location>
</feature>
<protein>
    <submittedName>
        <fullName evidence="2">Uncharacterized protein</fullName>
    </submittedName>
</protein>
<proteinExistence type="predicted"/>
<accession>A0A699SIC1</accession>
<reference evidence="2" key="1">
    <citation type="journal article" date="2019" name="Sci. Rep.">
        <title>Draft genome of Tanacetum cinerariifolium, the natural source of mosquito coil.</title>
        <authorList>
            <person name="Yamashiro T."/>
            <person name="Shiraishi A."/>
            <person name="Satake H."/>
            <person name="Nakayama K."/>
        </authorList>
    </citation>
    <scope>NUCLEOTIDE SEQUENCE</scope>
</reference>
<dbReference type="EMBL" id="BKCJ011166136">
    <property type="protein sequence ID" value="GFC97444.1"/>
    <property type="molecule type" value="Genomic_DNA"/>
</dbReference>
<feature type="non-terminal residue" evidence="2">
    <location>
        <position position="172"/>
    </location>
</feature>
<sequence length="172" mass="19192">LEDITYSNDDDDVGAEANFNNLETSITVSPIPTTRVHKDHPMTQIIGNQTNPSAGFQEQFDAEKAREEIEQQYVLFPVWSSGFTNPQNTDGNVTFNEKEPEFDEKKPESEFNVSPSSSAQSKKQDDKTKKEAKGKSHVESLTGYRNLSAEFEDFSDNSINKVNAVGTLVHTV</sequence>
<feature type="compositionally biased region" description="Basic and acidic residues" evidence="1">
    <location>
        <begin position="96"/>
        <end position="109"/>
    </location>
</feature>
<name>A0A699SIC1_TANCI</name>